<keyword evidence="3" id="KW-1185">Reference proteome</keyword>
<proteinExistence type="predicted"/>
<organism evidence="2 3">
    <name type="scientific">Pyrobaculum islandicum (strain DSM 4184 / JCM 9189 / GEO3)</name>
    <dbReference type="NCBI Taxonomy" id="384616"/>
    <lineage>
        <taxon>Archaea</taxon>
        <taxon>Thermoproteota</taxon>
        <taxon>Thermoprotei</taxon>
        <taxon>Thermoproteales</taxon>
        <taxon>Thermoproteaceae</taxon>
        <taxon>Pyrobaculum</taxon>
    </lineage>
</organism>
<evidence type="ECO:0000313" key="3">
    <source>
        <dbReference type="Proteomes" id="UP000002595"/>
    </source>
</evidence>
<protein>
    <recommendedName>
        <fullName evidence="1">ArnR1-like winged helix-turn-helix domain-containing protein</fullName>
    </recommendedName>
</protein>
<dbReference type="GeneID" id="4618156"/>
<dbReference type="InterPro" id="IPR036388">
    <property type="entry name" value="WH-like_DNA-bd_sf"/>
</dbReference>
<gene>
    <name evidence="2" type="ordered locus">Pisl_0027</name>
</gene>
<dbReference type="Pfam" id="PF14947">
    <property type="entry name" value="HTH_45"/>
    <property type="match status" value="1"/>
</dbReference>
<dbReference type="STRING" id="384616.Pisl_0027"/>
<reference evidence="2" key="1">
    <citation type="submission" date="2006-12" db="EMBL/GenBank/DDBJ databases">
        <title>Complete sequence of Pyrobaculum islandicum DSM 4184.</title>
        <authorList>
            <person name="Copeland A."/>
            <person name="Lucas S."/>
            <person name="Lapidus A."/>
            <person name="Barry K."/>
            <person name="Detter J.C."/>
            <person name="Glavina del Rio T."/>
            <person name="Dalin E."/>
            <person name="Tice H."/>
            <person name="Pitluck S."/>
            <person name="Meincke L."/>
            <person name="Brettin T."/>
            <person name="Bruce D."/>
            <person name="Han C."/>
            <person name="Tapia R."/>
            <person name="Gilna P."/>
            <person name="Schmutz J."/>
            <person name="Larimer F."/>
            <person name="Land M."/>
            <person name="Hauser L."/>
            <person name="Kyrpides N."/>
            <person name="Mikhailova N."/>
            <person name="Cozen A.E."/>
            <person name="Fitz-Gibbon S.T."/>
            <person name="House C.H."/>
            <person name="Saltikov C."/>
            <person name="Lowe T."/>
            <person name="Richardson P."/>
        </authorList>
    </citation>
    <scope>NUCLEOTIDE SEQUENCE [LARGE SCALE GENOMIC DNA]</scope>
    <source>
        <strain evidence="2">DSM 4184</strain>
    </source>
</reference>
<dbReference type="SUPFAM" id="SSF46785">
    <property type="entry name" value="Winged helix' DNA-binding domain"/>
    <property type="match status" value="1"/>
</dbReference>
<dbReference type="eggNOG" id="arCOG01055">
    <property type="taxonomic scope" value="Archaea"/>
</dbReference>
<feature type="domain" description="ArnR1-like winged helix-turn-helix" evidence="1">
    <location>
        <begin position="5"/>
        <end position="76"/>
    </location>
</feature>
<dbReference type="InterPro" id="IPR036390">
    <property type="entry name" value="WH_DNA-bd_sf"/>
</dbReference>
<name>A1RQH9_PYRIL</name>
<dbReference type="InterPro" id="IPR038723">
    <property type="entry name" value="ArnR1-like_HTH"/>
</dbReference>
<evidence type="ECO:0000259" key="1">
    <source>
        <dbReference type="Pfam" id="PF14947"/>
    </source>
</evidence>
<dbReference type="OrthoDB" id="140255at2157"/>
<sequence length="85" mass="9866">MARKRRTRLEIIADILEILSTGCRPPTRLATEANLAYDRMAKIVEALVKKGLVKEDYGVFCITQEGYRLLETYRQWRCFLDTLGI</sequence>
<dbReference type="Proteomes" id="UP000002595">
    <property type="component" value="Chromosome"/>
</dbReference>
<accession>A1RQH9</accession>
<evidence type="ECO:0000313" key="2">
    <source>
        <dbReference type="EMBL" id="ABL87211.1"/>
    </source>
</evidence>
<dbReference type="HOGENOM" id="CLU_159725_1_0_2"/>
<dbReference type="EMBL" id="CP000504">
    <property type="protein sequence ID" value="ABL87211.1"/>
    <property type="molecule type" value="Genomic_DNA"/>
</dbReference>
<dbReference type="AlphaFoldDB" id="A1RQH9"/>
<dbReference type="RefSeq" id="WP_011761788.1">
    <property type="nucleotide sequence ID" value="NC_008701.1"/>
</dbReference>
<dbReference type="KEGG" id="pis:Pisl_0027"/>
<dbReference type="Gene3D" id="1.10.10.10">
    <property type="entry name" value="Winged helix-like DNA-binding domain superfamily/Winged helix DNA-binding domain"/>
    <property type="match status" value="1"/>
</dbReference>